<dbReference type="Pfam" id="PF13432">
    <property type="entry name" value="TPR_16"/>
    <property type="match status" value="1"/>
</dbReference>
<dbReference type="InterPro" id="IPR019734">
    <property type="entry name" value="TPR_rpt"/>
</dbReference>
<evidence type="ECO:0000313" key="2">
    <source>
        <dbReference type="EMBL" id="NJB68931.1"/>
    </source>
</evidence>
<evidence type="ECO:0000256" key="1">
    <source>
        <dbReference type="PROSITE-ProRule" id="PRU00339"/>
    </source>
</evidence>
<keyword evidence="1" id="KW-0802">TPR repeat</keyword>
<dbReference type="EMBL" id="JAATJA010000003">
    <property type="protein sequence ID" value="NJB68931.1"/>
    <property type="molecule type" value="Genomic_DNA"/>
</dbReference>
<proteinExistence type="predicted"/>
<dbReference type="Gene3D" id="1.25.40.10">
    <property type="entry name" value="Tetratricopeptide repeat domain"/>
    <property type="match status" value="1"/>
</dbReference>
<feature type="repeat" description="TPR" evidence="1">
    <location>
        <begin position="220"/>
        <end position="253"/>
    </location>
</feature>
<name>A0A846QLD8_9BACT</name>
<organism evidence="2 3">
    <name type="scientific">Desulfobaculum xiamenense</name>
    <dbReference type="NCBI Taxonomy" id="995050"/>
    <lineage>
        <taxon>Bacteria</taxon>
        <taxon>Pseudomonadati</taxon>
        <taxon>Thermodesulfobacteriota</taxon>
        <taxon>Desulfovibrionia</taxon>
        <taxon>Desulfovibrionales</taxon>
        <taxon>Desulfovibrionaceae</taxon>
        <taxon>Desulfobaculum</taxon>
    </lineage>
</organism>
<comment type="caution">
    <text evidence="2">The sequence shown here is derived from an EMBL/GenBank/DDBJ whole genome shotgun (WGS) entry which is preliminary data.</text>
</comment>
<evidence type="ECO:0000313" key="3">
    <source>
        <dbReference type="Proteomes" id="UP000580856"/>
    </source>
</evidence>
<dbReference type="AlphaFoldDB" id="A0A846QLD8"/>
<accession>A0A846QLD8</accession>
<protein>
    <submittedName>
        <fullName evidence="2">Tetratricopeptide (TPR) repeat protein</fullName>
    </submittedName>
</protein>
<dbReference type="PROSITE" id="PS50005">
    <property type="entry name" value="TPR"/>
    <property type="match status" value="1"/>
</dbReference>
<sequence length="271" mass="30670">MSMSNVAKLVEQHLNRCRLSYRKGEELKSLMSLAEALTLMLKHTIHSVDMQRIGNLLRENVGNVAGLEAVKRLHAKPLAWTRGQEKQLLAAIVPIIKTIQGEADNEAMEAMRERKLKLDRALLAGTRHLERGMIQEAQQSFREAVDLHVDENALFMMIAERLQAANFHSESFEYLRRALEIDPDGRRACEMLCDAAIKTKDLKRGLEYFQREQKKGGDTPNMLFGMARLFAAGKRFDQAVTLSRRALELDPTNVTIRKFLRGVEEKAGAAA</sequence>
<dbReference type="SUPFAM" id="SSF48452">
    <property type="entry name" value="TPR-like"/>
    <property type="match status" value="1"/>
</dbReference>
<dbReference type="Proteomes" id="UP000580856">
    <property type="component" value="Unassembled WGS sequence"/>
</dbReference>
<reference evidence="2 3" key="1">
    <citation type="submission" date="2020-03" db="EMBL/GenBank/DDBJ databases">
        <title>Genomic Encyclopedia of Type Strains, Phase IV (KMG-IV): sequencing the most valuable type-strain genomes for metagenomic binning, comparative biology and taxonomic classification.</title>
        <authorList>
            <person name="Goeker M."/>
        </authorList>
    </citation>
    <scope>NUCLEOTIDE SEQUENCE [LARGE SCALE GENOMIC DNA]</scope>
    <source>
        <strain evidence="2 3">DSM 24233</strain>
    </source>
</reference>
<gene>
    <name evidence="2" type="ORF">GGQ74_002625</name>
</gene>
<dbReference type="InterPro" id="IPR011990">
    <property type="entry name" value="TPR-like_helical_dom_sf"/>
</dbReference>
<keyword evidence="3" id="KW-1185">Reference proteome</keyword>
<dbReference type="RefSeq" id="WP_167942027.1">
    <property type="nucleotide sequence ID" value="NZ_JAATJA010000003.1"/>
</dbReference>